<comment type="caution">
    <text evidence="1">The sequence shown here is derived from an EMBL/GenBank/DDBJ whole genome shotgun (WGS) entry which is preliminary data.</text>
</comment>
<evidence type="ECO:0000313" key="2">
    <source>
        <dbReference type="Proteomes" id="UP000784919"/>
    </source>
</evidence>
<protein>
    <submittedName>
        <fullName evidence="1">Uncharacterized protein</fullName>
    </submittedName>
</protein>
<dbReference type="OrthoDB" id="10305211at2759"/>
<name>A0A9P7MXM5_9HYPO</name>
<reference evidence="1" key="1">
    <citation type="journal article" date="2020" name="bioRxiv">
        <title>Whole genome comparisons of ergot fungi reveals the divergence and evolution of species within the genus Claviceps are the result of varying mechanisms driving genome evolution and host range expansion.</title>
        <authorList>
            <person name="Wyka S.A."/>
            <person name="Mondo S.J."/>
            <person name="Liu M."/>
            <person name="Dettman J."/>
            <person name="Nalam V."/>
            <person name="Broders K.D."/>
        </authorList>
    </citation>
    <scope>NUCLEOTIDE SEQUENCE</scope>
    <source>
        <strain evidence="1">CCC 1102</strain>
    </source>
</reference>
<dbReference type="EMBL" id="SRPS01000043">
    <property type="protein sequence ID" value="KAG5972646.1"/>
    <property type="molecule type" value="Genomic_DNA"/>
</dbReference>
<gene>
    <name evidence="1" type="ORF">E4U56_005837</name>
</gene>
<evidence type="ECO:0000313" key="1">
    <source>
        <dbReference type="EMBL" id="KAG5972646.1"/>
    </source>
</evidence>
<dbReference type="Pfam" id="PF13913">
    <property type="entry name" value="zf-C2HC_2"/>
    <property type="match status" value="2"/>
</dbReference>
<organism evidence="1 2">
    <name type="scientific">Claviceps arundinis</name>
    <dbReference type="NCBI Taxonomy" id="1623583"/>
    <lineage>
        <taxon>Eukaryota</taxon>
        <taxon>Fungi</taxon>
        <taxon>Dikarya</taxon>
        <taxon>Ascomycota</taxon>
        <taxon>Pezizomycotina</taxon>
        <taxon>Sordariomycetes</taxon>
        <taxon>Hypocreomycetidae</taxon>
        <taxon>Hypocreales</taxon>
        <taxon>Clavicipitaceae</taxon>
        <taxon>Claviceps</taxon>
    </lineage>
</organism>
<dbReference type="Proteomes" id="UP000784919">
    <property type="component" value="Unassembled WGS sequence"/>
</dbReference>
<accession>A0A9P7MXM5</accession>
<proteinExistence type="predicted"/>
<sequence>MSSPSSNSTSTEAAYPPCPRGGLATCSRCLRTLAKDAMARHMAVHRCQERLARQDKRLDKPRGPDKLVRCPRCMRNFKLHAIEEHLESHKPINTRK</sequence>
<dbReference type="AlphaFoldDB" id="A0A9P7MXM5"/>